<organism evidence="3 6">
    <name type="scientific">Puccinia coronata f. sp. avenae</name>
    <dbReference type="NCBI Taxonomy" id="200324"/>
    <lineage>
        <taxon>Eukaryota</taxon>
        <taxon>Fungi</taxon>
        <taxon>Dikarya</taxon>
        <taxon>Basidiomycota</taxon>
        <taxon>Pucciniomycotina</taxon>
        <taxon>Pucciniomycetes</taxon>
        <taxon>Pucciniales</taxon>
        <taxon>Pucciniaceae</taxon>
        <taxon>Puccinia</taxon>
    </lineage>
</organism>
<protein>
    <recommendedName>
        <fullName evidence="8">Glucose-repressible protein</fullName>
    </recommendedName>
</protein>
<feature type="region of interest" description="Disordered" evidence="1">
    <location>
        <begin position="77"/>
        <end position="127"/>
    </location>
</feature>
<evidence type="ECO:0000313" key="7">
    <source>
        <dbReference type="Proteomes" id="UP000235392"/>
    </source>
</evidence>
<dbReference type="EMBL" id="PGCJ01000120">
    <property type="protein sequence ID" value="PLW46334.1"/>
    <property type="molecule type" value="Genomic_DNA"/>
</dbReference>
<evidence type="ECO:0000313" key="5">
    <source>
        <dbReference type="EMBL" id="PLW50648.1"/>
    </source>
</evidence>
<proteinExistence type="predicted"/>
<keyword evidence="6" id="KW-1185">Reference proteome</keyword>
<dbReference type="OrthoDB" id="10039103at2759"/>
<comment type="caution">
    <text evidence="3">The sequence shown here is derived from an EMBL/GenBank/DDBJ whole genome shotgun (WGS) entry which is preliminary data.</text>
</comment>
<evidence type="ECO:0008006" key="8">
    <source>
        <dbReference type="Google" id="ProtNLM"/>
    </source>
</evidence>
<dbReference type="Pfam" id="PF11034">
    <property type="entry name" value="Grg1"/>
    <property type="match status" value="1"/>
</dbReference>
<dbReference type="STRING" id="200324.A0A2N5T3C7"/>
<dbReference type="Proteomes" id="UP000235392">
    <property type="component" value="Unassembled WGS sequence"/>
</dbReference>
<evidence type="ECO:0000313" key="2">
    <source>
        <dbReference type="EMBL" id="PLW07616.1"/>
    </source>
</evidence>
<dbReference type="Proteomes" id="UP000235388">
    <property type="component" value="Unassembled WGS sequence"/>
</dbReference>
<dbReference type="EMBL" id="PGCI01001118">
    <property type="protein sequence ID" value="PLW07616.1"/>
    <property type="molecule type" value="Genomic_DNA"/>
</dbReference>
<dbReference type="AlphaFoldDB" id="A0A2N5T3C7"/>
<feature type="compositionally biased region" description="Basic and acidic residues" evidence="1">
    <location>
        <begin position="104"/>
        <end position="127"/>
    </location>
</feature>
<feature type="compositionally biased region" description="Basic and acidic residues" evidence="1">
    <location>
        <begin position="81"/>
        <end position="91"/>
    </location>
</feature>
<reference evidence="6 7" key="1">
    <citation type="submission" date="2017-11" db="EMBL/GenBank/DDBJ databases">
        <title>De novo assembly and phasing of dikaryotic genomes from two isolates of Puccinia coronata f. sp. avenae, the causal agent of oat crown rust.</title>
        <authorList>
            <person name="Miller M.E."/>
            <person name="Zhang Y."/>
            <person name="Omidvar V."/>
            <person name="Sperschneider J."/>
            <person name="Schwessinger B."/>
            <person name="Raley C."/>
            <person name="Palmer J.M."/>
            <person name="Garnica D."/>
            <person name="Upadhyaya N."/>
            <person name="Rathjen J."/>
            <person name="Taylor J.M."/>
            <person name="Park R.F."/>
            <person name="Dodds P.N."/>
            <person name="Hirsch C.D."/>
            <person name="Kianian S.F."/>
            <person name="Figueroa M."/>
        </authorList>
    </citation>
    <scope>NUCLEOTIDE SEQUENCE [LARGE SCALE GENOMIC DNA]</scope>
    <source>
        <strain evidence="3">12NC29</strain>
        <strain evidence="2">12SD80</strain>
    </source>
</reference>
<name>A0A2N5T3C7_9BASI</name>
<sequence>MPARFSAATVRLTLGCYDRLIDQLPTIFRFATWRNLKAQLIIFNHQTPTYASSQSKMQTAKDAMNYVSDKASELTNTASKEANKNVAKDSDNSLSSRATAAKDAVGDKASEMKDGASAEAHKQKAQN</sequence>
<dbReference type="EMBL" id="PGCI01000009">
    <property type="protein sequence ID" value="PLW50648.1"/>
    <property type="molecule type" value="Genomic_DNA"/>
</dbReference>
<evidence type="ECO:0000313" key="3">
    <source>
        <dbReference type="EMBL" id="PLW19989.1"/>
    </source>
</evidence>
<evidence type="ECO:0000313" key="4">
    <source>
        <dbReference type="EMBL" id="PLW46334.1"/>
    </source>
</evidence>
<gene>
    <name evidence="3" type="ORF">PCANC_10178</name>
    <name evidence="4" type="ORF">PCANC_11202</name>
    <name evidence="5" type="ORF">PCASD_00653</name>
    <name evidence="2" type="ORF">PCASD_22669</name>
</gene>
<dbReference type="PANTHER" id="PTHR38789">
    <property type="entry name" value="REPRESSIBLE PROTEIN GRG1, PUTATIVE (AFU_ORTHOLOGUE AFUA_5G14210)-RELATED"/>
    <property type="match status" value="1"/>
</dbReference>
<dbReference type="PANTHER" id="PTHR38789:SF1">
    <property type="entry name" value="GLUCOSE-REPRESSIBLE GENE PROTEIN-RELATED"/>
    <property type="match status" value="1"/>
</dbReference>
<accession>A0A2N5T3C7</accession>
<evidence type="ECO:0000256" key="1">
    <source>
        <dbReference type="SAM" id="MobiDB-lite"/>
    </source>
</evidence>
<dbReference type="InterPro" id="IPR020100">
    <property type="entry name" value="Glc-repressible_Grg1"/>
</dbReference>
<dbReference type="EMBL" id="PGCJ01000804">
    <property type="protein sequence ID" value="PLW19989.1"/>
    <property type="molecule type" value="Genomic_DNA"/>
</dbReference>
<evidence type="ECO:0000313" key="6">
    <source>
        <dbReference type="Proteomes" id="UP000235388"/>
    </source>
</evidence>